<dbReference type="InterPro" id="IPR043129">
    <property type="entry name" value="ATPase_NBD"/>
</dbReference>
<accession>A0A6L6PVR7</accession>
<dbReference type="AlphaFoldDB" id="A0A6L6PVR7"/>
<dbReference type="SUPFAM" id="SSF53067">
    <property type="entry name" value="Actin-like ATPase domain"/>
    <property type="match status" value="1"/>
</dbReference>
<keyword evidence="2" id="KW-1185">Reference proteome</keyword>
<dbReference type="EMBL" id="WNLA01000002">
    <property type="protein sequence ID" value="MTW01570.1"/>
    <property type="molecule type" value="Genomic_DNA"/>
</dbReference>
<comment type="caution">
    <text evidence="1">The sequence shown here is derived from an EMBL/GenBank/DDBJ whole genome shotgun (WGS) entry which is preliminary data.</text>
</comment>
<keyword evidence="1" id="KW-0808">Transferase</keyword>
<evidence type="ECO:0000313" key="1">
    <source>
        <dbReference type="EMBL" id="MTW01570.1"/>
    </source>
</evidence>
<keyword evidence="1" id="KW-0418">Kinase</keyword>
<proteinExistence type="predicted"/>
<dbReference type="Pfam" id="PF05035">
    <property type="entry name" value="DGOK"/>
    <property type="match status" value="1"/>
</dbReference>
<name>A0A6L6PVR7_9BURK</name>
<dbReference type="InterPro" id="IPR042258">
    <property type="entry name" value="DGOK_N"/>
</dbReference>
<sequence length="311" mass="32332">MRGDSVQAQLVGIDWGTTNRRAYVMDSAGGCVLQHEDGNGVLATGGQFLPSLQALLEQLKVPASTPVLMSGMVGSAQGWQQVPYLDCATPLEKLPQSAVPVRDAPPGCQWKILPGYCCKEGHGGSIDVMRGEETQLLGAMALGHADGWIVLPGTHCKWVQLRRGRIVRLATYMTGELFAMLAASGTLAPLMAAGPDGDPVSLARGVAMARNMAPLSNALFGIRAAVVAGAMPATQARSCVSGLLIGTEFASALRHAGNDVEAGAGAVRLVASSALSGVYAAVADLFNVRATLLDPDMVYCAALAQFMRTPT</sequence>
<organism evidence="1 2">
    <name type="scientific">Pseudoduganella ginsengisoli</name>
    <dbReference type="NCBI Taxonomy" id="1462440"/>
    <lineage>
        <taxon>Bacteria</taxon>
        <taxon>Pseudomonadati</taxon>
        <taxon>Pseudomonadota</taxon>
        <taxon>Betaproteobacteria</taxon>
        <taxon>Burkholderiales</taxon>
        <taxon>Oxalobacteraceae</taxon>
        <taxon>Telluria group</taxon>
        <taxon>Pseudoduganella</taxon>
    </lineage>
</organism>
<evidence type="ECO:0000313" key="2">
    <source>
        <dbReference type="Proteomes" id="UP000484015"/>
    </source>
</evidence>
<dbReference type="Gene3D" id="3.30.420.310">
    <property type="entry name" value="2-keto-3-deoxy-galactonokinase, C-terminal domain"/>
    <property type="match status" value="1"/>
</dbReference>
<dbReference type="OrthoDB" id="256574at2"/>
<dbReference type="GO" id="GO:0008671">
    <property type="term" value="F:2-dehydro-3-deoxygalactonokinase activity"/>
    <property type="evidence" value="ECO:0007669"/>
    <property type="project" value="InterPro"/>
</dbReference>
<dbReference type="Proteomes" id="UP000484015">
    <property type="component" value="Unassembled WGS sequence"/>
</dbReference>
<reference evidence="1 2" key="1">
    <citation type="submission" date="2019-11" db="EMBL/GenBank/DDBJ databases">
        <title>Type strains purchased from KCTC, JCM and DSMZ.</title>
        <authorList>
            <person name="Lu H."/>
        </authorList>
    </citation>
    <scope>NUCLEOTIDE SEQUENCE [LARGE SCALE GENOMIC DNA]</scope>
    <source>
        <strain evidence="1 2">KCTC 42409</strain>
    </source>
</reference>
<gene>
    <name evidence="1" type="ORF">GM668_05650</name>
</gene>
<dbReference type="RefSeq" id="WP_155437959.1">
    <property type="nucleotide sequence ID" value="NZ_WNLA01000002.1"/>
</dbReference>
<dbReference type="GO" id="GO:0034194">
    <property type="term" value="P:D-galactonate catabolic process"/>
    <property type="evidence" value="ECO:0007669"/>
    <property type="project" value="InterPro"/>
</dbReference>
<dbReference type="Gene3D" id="3.30.420.300">
    <property type="entry name" value="2-keto-3-deoxy-galactonokinase, substrate binding domain"/>
    <property type="match status" value="1"/>
</dbReference>
<dbReference type="InterPro" id="IPR007729">
    <property type="entry name" value="DGOK"/>
</dbReference>
<protein>
    <submittedName>
        <fullName evidence="1">2-dehydro-3-deoxygalactonokinase</fullName>
    </submittedName>
</protein>
<dbReference type="InterPro" id="IPR042257">
    <property type="entry name" value="DGOK_C"/>
</dbReference>